<feature type="domain" description="YgjP-like metallopeptidase" evidence="1">
    <location>
        <begin position="27"/>
        <end position="239"/>
    </location>
</feature>
<evidence type="ECO:0000313" key="2">
    <source>
        <dbReference type="EMBL" id="MCK7612364.1"/>
    </source>
</evidence>
<dbReference type="RefSeq" id="WP_248153311.1">
    <property type="nucleotide sequence ID" value="NZ_JALNMJ010000005.1"/>
</dbReference>
<dbReference type="InterPro" id="IPR053136">
    <property type="entry name" value="UTP_pyrophosphatase-like"/>
</dbReference>
<name>A0ABT0GSE6_9HYPH</name>
<protein>
    <submittedName>
        <fullName evidence="2">M48 family metallopeptidase</fullName>
    </submittedName>
</protein>
<dbReference type="Proteomes" id="UP001431221">
    <property type="component" value="Unassembled WGS sequence"/>
</dbReference>
<keyword evidence="3" id="KW-1185">Reference proteome</keyword>
<organism evidence="2 3">
    <name type="scientific">Roseibium sediminicola</name>
    <dbReference type="NCBI Taxonomy" id="2933272"/>
    <lineage>
        <taxon>Bacteria</taxon>
        <taxon>Pseudomonadati</taxon>
        <taxon>Pseudomonadota</taxon>
        <taxon>Alphaproteobacteria</taxon>
        <taxon>Hyphomicrobiales</taxon>
        <taxon>Stappiaceae</taxon>
        <taxon>Roseibium</taxon>
    </lineage>
</organism>
<evidence type="ECO:0000259" key="1">
    <source>
        <dbReference type="Pfam" id="PF01863"/>
    </source>
</evidence>
<dbReference type="InterPro" id="IPR002725">
    <property type="entry name" value="YgjP-like_metallopeptidase"/>
</dbReference>
<dbReference type="PANTHER" id="PTHR30399">
    <property type="entry name" value="UNCHARACTERIZED PROTEIN YGJP"/>
    <property type="match status" value="1"/>
</dbReference>
<dbReference type="Pfam" id="PF01863">
    <property type="entry name" value="YgjP-like"/>
    <property type="match status" value="1"/>
</dbReference>
<dbReference type="Gene3D" id="3.30.2010.10">
    <property type="entry name" value="Metalloproteases ('zincins'), catalytic domain"/>
    <property type="match status" value="1"/>
</dbReference>
<reference evidence="2" key="1">
    <citation type="submission" date="2022-04" db="EMBL/GenBank/DDBJ databases">
        <title>Roseibium sp. CAU 1639 isolated from mud.</title>
        <authorList>
            <person name="Kim W."/>
        </authorList>
    </citation>
    <scope>NUCLEOTIDE SEQUENCE</scope>
    <source>
        <strain evidence="2">CAU 1639</strain>
    </source>
</reference>
<dbReference type="CDD" id="cd07344">
    <property type="entry name" value="M48_yhfN_like"/>
    <property type="match status" value="1"/>
</dbReference>
<evidence type="ECO:0000313" key="3">
    <source>
        <dbReference type="Proteomes" id="UP001431221"/>
    </source>
</evidence>
<dbReference type="PANTHER" id="PTHR30399:SF1">
    <property type="entry name" value="UTP PYROPHOSPHATASE"/>
    <property type="match status" value="1"/>
</dbReference>
<comment type="caution">
    <text evidence="2">The sequence shown here is derived from an EMBL/GenBank/DDBJ whole genome shotgun (WGS) entry which is preliminary data.</text>
</comment>
<accession>A0ABT0GSE6</accession>
<dbReference type="EMBL" id="JALNMJ010000005">
    <property type="protein sequence ID" value="MCK7612364.1"/>
    <property type="molecule type" value="Genomic_DNA"/>
</dbReference>
<gene>
    <name evidence="2" type="ORF">M0H32_09350</name>
</gene>
<sequence length="246" mass="28340">MSTAPEQKFSYGGETITYRLERTSRRKTVAISVGFDGIRVLAPVDMTDSDVNGYVRKKAPWVLKKQSAYRDLATETQPKEFVSGESFHYLGRPYRLRVIEDPAAVLTRVAARGQTLVAPVLPQQNELVRRSAIRSGLRHWYMEKAKARFPERLEIVSSDLGISPPALRVVDQSKRWGSCDKSGKIRLNWRLVMAPTSLIDYVIAHEACHVLEHNHSHRFWRSLETIMPDYESRIERLDRIGHRLIW</sequence>
<proteinExistence type="predicted"/>